<dbReference type="RefSeq" id="XP_026676796.1">
    <property type="nucleotide sequence ID" value="XM_026820995.1"/>
</dbReference>
<dbReference type="InterPro" id="IPR008984">
    <property type="entry name" value="SMAD_FHA_dom_sf"/>
</dbReference>
<dbReference type="Pfam" id="PF00498">
    <property type="entry name" value="FHA"/>
    <property type="match status" value="1"/>
</dbReference>
<dbReference type="InterPro" id="IPR000253">
    <property type="entry name" value="FHA_dom"/>
</dbReference>
<accession>A0A3Q0IKJ8</accession>
<dbReference type="GeneID" id="103505740"/>
<feature type="region of interest" description="Disordered" evidence="1">
    <location>
        <begin position="1"/>
        <end position="20"/>
    </location>
</feature>
<dbReference type="KEGG" id="dci:103505740"/>
<dbReference type="Gene3D" id="2.60.200.20">
    <property type="match status" value="1"/>
</dbReference>
<evidence type="ECO:0000259" key="2">
    <source>
        <dbReference type="PROSITE" id="PS50006"/>
    </source>
</evidence>
<reference evidence="4" key="1">
    <citation type="submission" date="2025-08" db="UniProtKB">
        <authorList>
            <consortium name="RefSeq"/>
        </authorList>
    </citation>
    <scope>IDENTIFICATION</scope>
</reference>
<dbReference type="Proteomes" id="UP000079169">
    <property type="component" value="Unplaced"/>
</dbReference>
<dbReference type="SMART" id="SM00240">
    <property type="entry name" value="FHA"/>
    <property type="match status" value="1"/>
</dbReference>
<sequence>MSQCFHEPISTETNDYDELPDTPVLDVSPASDSFEFPHLWGTLVCIDSQMEHTELLENEYTFGRDYHNVDFVLKHSSISNCNFSKKHFTIGFNGNTREAYIIDNSTNGTFVDSKKLSKNEKHNLLHLNRISAISDKNKGKFEILNSHLGIIRVG</sequence>
<keyword evidence="3" id="KW-1185">Reference proteome</keyword>
<dbReference type="PROSITE" id="PS50006">
    <property type="entry name" value="FHA_DOMAIN"/>
    <property type="match status" value="1"/>
</dbReference>
<dbReference type="PaxDb" id="121845-A0A3Q0IKJ8"/>
<name>A0A3Q0IKJ8_DIACI</name>
<protein>
    <submittedName>
        <fullName evidence="4">Probable serine/threonine-protein kinase fhkE</fullName>
    </submittedName>
</protein>
<keyword evidence="4" id="KW-0418">Kinase</keyword>
<evidence type="ECO:0000256" key="1">
    <source>
        <dbReference type="SAM" id="MobiDB-lite"/>
    </source>
</evidence>
<evidence type="ECO:0000313" key="3">
    <source>
        <dbReference type="Proteomes" id="UP000079169"/>
    </source>
</evidence>
<keyword evidence="4" id="KW-0808">Transferase</keyword>
<dbReference type="AlphaFoldDB" id="A0A3Q0IKJ8"/>
<feature type="domain" description="FHA" evidence="2">
    <location>
        <begin position="60"/>
        <end position="116"/>
    </location>
</feature>
<evidence type="ECO:0000313" key="4">
    <source>
        <dbReference type="RefSeq" id="XP_026676796.1"/>
    </source>
</evidence>
<dbReference type="SUPFAM" id="SSF49879">
    <property type="entry name" value="SMAD/FHA domain"/>
    <property type="match status" value="1"/>
</dbReference>
<proteinExistence type="predicted"/>
<gene>
    <name evidence="4" type="primary">LOC103505740</name>
</gene>
<organism evidence="3 4">
    <name type="scientific">Diaphorina citri</name>
    <name type="common">Asian citrus psyllid</name>
    <dbReference type="NCBI Taxonomy" id="121845"/>
    <lineage>
        <taxon>Eukaryota</taxon>
        <taxon>Metazoa</taxon>
        <taxon>Ecdysozoa</taxon>
        <taxon>Arthropoda</taxon>
        <taxon>Hexapoda</taxon>
        <taxon>Insecta</taxon>
        <taxon>Pterygota</taxon>
        <taxon>Neoptera</taxon>
        <taxon>Paraneoptera</taxon>
        <taxon>Hemiptera</taxon>
        <taxon>Sternorrhyncha</taxon>
        <taxon>Psylloidea</taxon>
        <taxon>Psyllidae</taxon>
        <taxon>Diaphorininae</taxon>
        <taxon>Diaphorina</taxon>
    </lineage>
</organism>
<dbReference type="GO" id="GO:0016301">
    <property type="term" value="F:kinase activity"/>
    <property type="evidence" value="ECO:0007669"/>
    <property type="project" value="UniProtKB-KW"/>
</dbReference>